<reference evidence="3 4" key="1">
    <citation type="submission" date="2019-04" db="EMBL/GenBank/DDBJ databases">
        <authorList>
            <person name="Hwang J.C."/>
        </authorList>
    </citation>
    <scope>NUCLEOTIDE SEQUENCE [LARGE SCALE GENOMIC DNA]</scope>
    <source>
        <strain evidence="3 4">IMCC35002</strain>
    </source>
</reference>
<evidence type="ECO:0000313" key="3">
    <source>
        <dbReference type="EMBL" id="TKB54552.1"/>
    </source>
</evidence>
<dbReference type="InterPro" id="IPR036663">
    <property type="entry name" value="Fumarylacetoacetase_C_sf"/>
</dbReference>
<dbReference type="GO" id="GO:0018773">
    <property type="term" value="F:acetylpyruvate hydrolase activity"/>
    <property type="evidence" value="ECO:0007669"/>
    <property type="project" value="TreeGrafter"/>
</dbReference>
<evidence type="ECO:0000313" key="4">
    <source>
        <dbReference type="Proteomes" id="UP000305675"/>
    </source>
</evidence>
<dbReference type="PANTHER" id="PTHR11820">
    <property type="entry name" value="ACYLPYRUVASE"/>
    <property type="match status" value="1"/>
</dbReference>
<dbReference type="InterPro" id="IPR011234">
    <property type="entry name" value="Fumarylacetoacetase-like_C"/>
</dbReference>
<proteinExistence type="predicted"/>
<comment type="caution">
    <text evidence="3">The sequence shown here is derived from an EMBL/GenBank/DDBJ whole genome shotgun (WGS) entry which is preliminary data.</text>
</comment>
<dbReference type="Pfam" id="PF01557">
    <property type="entry name" value="FAA_hydrolase"/>
    <property type="match status" value="1"/>
</dbReference>
<evidence type="ECO:0000259" key="2">
    <source>
        <dbReference type="Pfam" id="PF01557"/>
    </source>
</evidence>
<dbReference type="RefSeq" id="WP_136863687.1">
    <property type="nucleotide sequence ID" value="NZ_SWCJ01000008.1"/>
</dbReference>
<dbReference type="AlphaFoldDB" id="A0A4V6WMS3"/>
<keyword evidence="4" id="KW-1185">Reference proteome</keyword>
<dbReference type="OrthoDB" id="9805307at2"/>
<dbReference type="Proteomes" id="UP000305675">
    <property type="component" value="Unassembled WGS sequence"/>
</dbReference>
<sequence length="203" mass="22297">MQSVVFQGRQICPSKVVCIGRNYVEHAKELGNEVPNEMVVFLKPNSAIGQTLYSELDEPLHFETELCLLMAEDGIAAVAVGLDLTKRALQSKLKAKGLPWERAKAFDCAALFSEFVAIDSLDSPIEVRLEIDGERRQQGDSSQMLFSPQRIVTQLSQWLTLEAGDIIMTGTPKGVGVVPQGAAFVASLSQHGQMLVESKWHAR</sequence>
<dbReference type="EMBL" id="SWCJ01000008">
    <property type="protein sequence ID" value="TKB54552.1"/>
    <property type="molecule type" value="Genomic_DNA"/>
</dbReference>
<dbReference type="SUPFAM" id="SSF56529">
    <property type="entry name" value="FAH"/>
    <property type="match status" value="1"/>
</dbReference>
<name>A0A4V6WMS3_9GAMM</name>
<gene>
    <name evidence="3" type="ORF">FCL42_12120</name>
</gene>
<dbReference type="GO" id="GO:0046872">
    <property type="term" value="F:metal ion binding"/>
    <property type="evidence" value="ECO:0007669"/>
    <property type="project" value="UniProtKB-KW"/>
</dbReference>
<keyword evidence="3" id="KW-0378">Hydrolase</keyword>
<accession>A0A4V6WMS3</accession>
<dbReference type="Gene3D" id="3.90.850.10">
    <property type="entry name" value="Fumarylacetoacetase-like, C-terminal domain"/>
    <property type="match status" value="1"/>
</dbReference>
<organism evidence="3 4">
    <name type="scientific">Ferrimonas aestuarii</name>
    <dbReference type="NCBI Taxonomy" id="2569539"/>
    <lineage>
        <taxon>Bacteria</taxon>
        <taxon>Pseudomonadati</taxon>
        <taxon>Pseudomonadota</taxon>
        <taxon>Gammaproteobacteria</taxon>
        <taxon>Alteromonadales</taxon>
        <taxon>Ferrimonadaceae</taxon>
        <taxon>Ferrimonas</taxon>
    </lineage>
</organism>
<keyword evidence="1" id="KW-0479">Metal-binding</keyword>
<feature type="domain" description="Fumarylacetoacetase-like C-terminal" evidence="2">
    <location>
        <begin position="15"/>
        <end position="186"/>
    </location>
</feature>
<dbReference type="PANTHER" id="PTHR11820:SF7">
    <property type="entry name" value="ACYLPYRUVASE FAHD1, MITOCHONDRIAL"/>
    <property type="match status" value="1"/>
</dbReference>
<protein>
    <submittedName>
        <fullName evidence="3">Fumarylacetoacetate hydrolase family protein</fullName>
    </submittedName>
</protein>
<evidence type="ECO:0000256" key="1">
    <source>
        <dbReference type="ARBA" id="ARBA00022723"/>
    </source>
</evidence>